<dbReference type="InterPro" id="IPR051200">
    <property type="entry name" value="Host-pathogen_enzymatic-act"/>
</dbReference>
<evidence type="ECO:0000313" key="2">
    <source>
        <dbReference type="EMBL" id="QXI25893.1"/>
    </source>
</evidence>
<feature type="region of interest" description="Disordered" evidence="1">
    <location>
        <begin position="1"/>
        <end position="40"/>
    </location>
</feature>
<dbReference type="EMBL" id="CP077093">
    <property type="protein sequence ID" value="QXI25893.1"/>
    <property type="molecule type" value="Genomic_DNA"/>
</dbReference>
<dbReference type="InterPro" id="IPR011048">
    <property type="entry name" value="Haem_d1_sf"/>
</dbReference>
<dbReference type="KEGG" id="pvw:HU752_018170"/>
<reference evidence="2 3" key="1">
    <citation type="journal article" date="2020" name="Microorganisms">
        <title>Reliable Identification of Environmental Pseudomonas Isolates Using the rpoD Gene.</title>
        <authorList>
            <consortium name="The Broad Institute Genome Sequencing Platform"/>
            <person name="Girard L."/>
            <person name="Lood C."/>
            <person name="Rokni-Zadeh H."/>
            <person name="van Noort V."/>
            <person name="Lavigne R."/>
            <person name="De Mot R."/>
        </authorList>
    </citation>
    <scope>NUCLEOTIDE SEQUENCE [LARGE SCALE GENOMIC DNA]</scope>
    <source>
        <strain evidence="2 3">RW8P3</strain>
    </source>
</reference>
<dbReference type="NCBIfam" id="TIGR02276">
    <property type="entry name" value="beta_rpt_yvtn"/>
    <property type="match status" value="1"/>
</dbReference>
<proteinExistence type="predicted"/>
<sequence length="1179" mass="127872">MNDLAPDLPLPDSAPTPDSISQPRAFDLSQPEPRERRPFSDLTLFIPGMTTPVQGFDGGINLAALDNHREKGLLCLLDPYQEMNELDFIELFCRDTLVPVGTHTVSWTEAEKGLQIPFYIPRTRLPDGSVEPVFFKVTRVTGGNPEETRRFKLKVDTVRPGGRNPVASTFQNENLAKPIFPRDLIDFGVGEGDIGTPVPVTIDFYPVEDLPANTHRAPRDRIRLSIGGVIIEHRVTDGEGAPNNRDPIDVMVNTGDWKKVGSGSHVCEYEVIDEVGNYSDGWSPAQILEVRLDDGAEPLLPEAYVEESNEDDILDADKLDGKEATIVIAVTREDYVQGDILRVKVAGRTTDNITVIRSYEQPVTIIGRAAKVPWPFIDIQPLINGRAEISYERIRAGMPNRRSRSVLVGVIGTPVSPGLPAPVVHDAPGNILPPDVQYLTVDVLPYLGQDHDDRVVLILEGTRANGSSYYRELTDRAGSDDQKVTFRLLNGPGGEIAELEGGTLRLYYQVTNTEGTRTSDDIDLDVGDPVASLPEPFLEEAPPPDYVFDPALSPFDLKVLVRKHPDIQANDTVTVHFEGTAPGGSFTPAPIKVIGGWIGVDLPYTIPRQYVIANLDRSASVYYTVERENSRRRLSHAVPLRVGSALDLPVAYIYQSTVTGPDTATINPMQVVNPPVVSIRVKYDGMQASDDIKLYWIGRPGLGTPEIPAKPGAASADEVDFTLSDNRAVAANLGHSLTVYYEVTRGGKTTKSAELTVKVMNFEEIPGGNPLKGLVSVPEATNGVIDTARAHRVHIKAWPFKRAGQALWIYLRGTIDLTLRNGTPVSGDELNREIEHSIPSDYLGSLADRSSLSVQVLVSLDGSNSLDTATPFEEPSYTVSRAAGIIAHIDVGGSPMNVVLRPDGLRAYVSNYSSDSVSVIDTTTNRVIQTITGLNKPWGLAIHPSGSPLYVSNFGTVGSPSSVTVIDTSTHSIISNINGPISPQGLALNLDGSTLYVAASGFIYAYRSTSPYTRLASIAINHVVGLALSNTGARLYAISNNTPGAMYLIDTQTHTSVAWYRVMASNAYSIACDPHHPRVYVSNRTGSTISIVNTNDYSDVKPLQLDSPPYTAAFHPTQKKAYVALWSPSNSLCVIDTQSEQVLSNISGLNNPMGVAINADGSRAYVTNNNSHSVSVVAL</sequence>
<dbReference type="Proteomes" id="UP000634530">
    <property type="component" value="Chromosome"/>
</dbReference>
<dbReference type="SUPFAM" id="SSF51004">
    <property type="entry name" value="C-terminal (heme d1) domain of cytochrome cd1-nitrite reductase"/>
    <property type="match status" value="1"/>
</dbReference>
<dbReference type="InterPro" id="IPR011964">
    <property type="entry name" value="YVTN_b-propeller_repeat"/>
</dbReference>
<dbReference type="RefSeq" id="WP_186683532.1">
    <property type="nucleotide sequence ID" value="NZ_CP077093.1"/>
</dbReference>
<name>A0A9E6PG52_9PSED</name>
<dbReference type="AlphaFoldDB" id="A0A9E6PG52"/>
<keyword evidence="3" id="KW-1185">Reference proteome</keyword>
<evidence type="ECO:0000313" key="3">
    <source>
        <dbReference type="Proteomes" id="UP000634530"/>
    </source>
</evidence>
<accession>A0A9E6PG52</accession>
<gene>
    <name evidence="2" type="ORF">HU752_018170</name>
</gene>
<dbReference type="Gene3D" id="2.130.10.10">
    <property type="entry name" value="YVTN repeat-like/Quinoprotein amine dehydrogenase"/>
    <property type="match status" value="3"/>
</dbReference>
<dbReference type="PANTHER" id="PTHR47197">
    <property type="entry name" value="PROTEIN NIRF"/>
    <property type="match status" value="1"/>
</dbReference>
<protein>
    <submittedName>
        <fullName evidence="2">YncE family protein</fullName>
    </submittedName>
</protein>
<reference evidence="2 3" key="2">
    <citation type="journal article" date="2021" name="Microorganisms">
        <title>The Ever-Expanding Pseudomonas Genus: Description of 43 New Species and Partition of the Pseudomonas putida Group.</title>
        <authorList>
            <person name="Girard L."/>
            <person name="Lood C."/>
            <person name="Hofte M."/>
            <person name="Vandamme P."/>
            <person name="Rokni-Zadeh H."/>
            <person name="van Noort V."/>
            <person name="Lavigne R."/>
            <person name="De Mot R."/>
        </authorList>
    </citation>
    <scope>NUCLEOTIDE SEQUENCE [LARGE SCALE GENOMIC DNA]</scope>
    <source>
        <strain evidence="2 3">RW8P3</strain>
    </source>
</reference>
<organism evidence="2 3">
    <name type="scientific">Pseudomonas vanderleydeniana</name>
    <dbReference type="NCBI Taxonomy" id="2745495"/>
    <lineage>
        <taxon>Bacteria</taxon>
        <taxon>Pseudomonadati</taxon>
        <taxon>Pseudomonadota</taxon>
        <taxon>Gammaproteobacteria</taxon>
        <taxon>Pseudomonadales</taxon>
        <taxon>Pseudomonadaceae</taxon>
        <taxon>Pseudomonas</taxon>
    </lineage>
</organism>
<dbReference type="PANTHER" id="PTHR47197:SF3">
    <property type="entry name" value="DIHYDRO-HEME D1 DEHYDROGENASE"/>
    <property type="match status" value="1"/>
</dbReference>
<dbReference type="InterPro" id="IPR015943">
    <property type="entry name" value="WD40/YVTN_repeat-like_dom_sf"/>
</dbReference>
<evidence type="ECO:0000256" key="1">
    <source>
        <dbReference type="SAM" id="MobiDB-lite"/>
    </source>
</evidence>